<dbReference type="EMBL" id="CP022163">
    <property type="protein sequence ID" value="ATB27256.1"/>
    <property type="molecule type" value="Genomic_DNA"/>
</dbReference>
<sequence length="119" mass="12062">MRHIGMAVAVAALGGALLTAGGAEACEHPRTEARPAPETPAASPAREDASGEKASAVENAGAVDEPHAARCQCSSAADCTCRKGTCECPRCKKPRVEEGSPLDAERPVSREAPLDGIGA</sequence>
<evidence type="ECO:0000313" key="4">
    <source>
        <dbReference type="Proteomes" id="UP000217289"/>
    </source>
</evidence>
<dbReference type="Proteomes" id="UP000217289">
    <property type="component" value="Chromosome"/>
</dbReference>
<dbReference type="RefSeq" id="WP_179956375.1">
    <property type="nucleotide sequence ID" value="NZ_CP022163.1"/>
</dbReference>
<feature type="region of interest" description="Disordered" evidence="1">
    <location>
        <begin position="26"/>
        <end position="64"/>
    </location>
</feature>
<gene>
    <name evidence="3" type="ORF">MEBOL_000694</name>
</gene>
<dbReference type="KEGG" id="mbd:MEBOL_000694"/>
<protein>
    <recommendedName>
        <fullName evidence="5">Metallothionein</fullName>
    </recommendedName>
</protein>
<evidence type="ECO:0000256" key="2">
    <source>
        <dbReference type="SAM" id="SignalP"/>
    </source>
</evidence>
<evidence type="ECO:0000256" key="1">
    <source>
        <dbReference type="SAM" id="MobiDB-lite"/>
    </source>
</evidence>
<keyword evidence="2" id="KW-0732">Signal</keyword>
<feature type="compositionally biased region" description="Basic and acidic residues" evidence="1">
    <location>
        <begin position="94"/>
        <end position="113"/>
    </location>
</feature>
<feature type="signal peptide" evidence="2">
    <location>
        <begin position="1"/>
        <end position="25"/>
    </location>
</feature>
<keyword evidence="4" id="KW-1185">Reference proteome</keyword>
<reference evidence="3 4" key="1">
    <citation type="submission" date="2017-06" db="EMBL/GenBank/DDBJ databases">
        <authorList>
            <person name="Kim H.J."/>
            <person name="Triplett B.A."/>
        </authorList>
    </citation>
    <scope>NUCLEOTIDE SEQUENCE [LARGE SCALE GENOMIC DNA]</scope>
    <source>
        <strain evidence="3 4">DSM 14713</strain>
    </source>
</reference>
<feature type="compositionally biased region" description="Basic and acidic residues" evidence="1">
    <location>
        <begin position="26"/>
        <end position="35"/>
    </location>
</feature>
<feature type="chain" id="PRO_5012964879" description="Metallothionein" evidence="2">
    <location>
        <begin position="26"/>
        <end position="119"/>
    </location>
</feature>
<evidence type="ECO:0000313" key="3">
    <source>
        <dbReference type="EMBL" id="ATB27256.1"/>
    </source>
</evidence>
<organism evidence="3 4">
    <name type="scientific">Melittangium boletus DSM 14713</name>
    <dbReference type="NCBI Taxonomy" id="1294270"/>
    <lineage>
        <taxon>Bacteria</taxon>
        <taxon>Pseudomonadati</taxon>
        <taxon>Myxococcota</taxon>
        <taxon>Myxococcia</taxon>
        <taxon>Myxococcales</taxon>
        <taxon>Cystobacterineae</taxon>
        <taxon>Archangiaceae</taxon>
        <taxon>Melittangium</taxon>
    </lineage>
</organism>
<accession>A0A250I8G4</accession>
<proteinExistence type="predicted"/>
<evidence type="ECO:0008006" key="5">
    <source>
        <dbReference type="Google" id="ProtNLM"/>
    </source>
</evidence>
<name>A0A250I8G4_9BACT</name>
<feature type="region of interest" description="Disordered" evidence="1">
    <location>
        <begin position="90"/>
        <end position="119"/>
    </location>
</feature>
<dbReference type="AlphaFoldDB" id="A0A250I8G4"/>